<evidence type="ECO:0000259" key="1">
    <source>
        <dbReference type="Pfam" id="PF01261"/>
    </source>
</evidence>
<dbReference type="InterPro" id="IPR050312">
    <property type="entry name" value="IolE/XylAMocC-like"/>
</dbReference>
<name>A0A1B1Z8Z4_9BACL</name>
<protein>
    <submittedName>
        <fullName evidence="2">Sugar phosphate isomerase</fullName>
    </submittedName>
</protein>
<dbReference type="KEGG" id="far:ABE41_017760"/>
<gene>
    <name evidence="2" type="ORF">ABE41_017760</name>
</gene>
<dbReference type="Proteomes" id="UP000077412">
    <property type="component" value="Chromosome"/>
</dbReference>
<dbReference type="InterPro" id="IPR036237">
    <property type="entry name" value="Xyl_isomerase-like_sf"/>
</dbReference>
<sequence length="300" mass="33961">MKLGFLTNSLVHHGMNNMEDLVNWSVEHKFQALEVGPNVPFHSLEKVVSEKKIEVAALTYCRNFLSEDEELATLHKKELFNRVRMAGELGIPVVVTSTGISASAKGDHYDGYDAIRSKPEYSLEKVVSLFHEVITLAEEMNVKIAFENCPLMGNIAISPDLWGLLFERLDSPNVGLAYDPSHLIWQFIDPYLPIKEFGHKVFHVHAKDTEINHEQLKRAGILSDFSWWRYRLPGLGDLNWTKFVSELTEAGYNGVISVEHEDPVWGGDLSKTKQGLVISKQYLEKISGLVTDPLIKMIKE</sequence>
<dbReference type="SUPFAM" id="SSF51658">
    <property type="entry name" value="Xylose isomerase-like"/>
    <property type="match status" value="1"/>
</dbReference>
<keyword evidence="3" id="KW-1185">Reference proteome</keyword>
<feature type="domain" description="Xylose isomerase-like TIM barrel" evidence="1">
    <location>
        <begin position="44"/>
        <end position="267"/>
    </location>
</feature>
<dbReference type="STRING" id="255247.ABE41_017760"/>
<dbReference type="OrthoDB" id="9779184at2"/>
<dbReference type="EMBL" id="CP016761">
    <property type="protein sequence ID" value="ANX13861.1"/>
    <property type="molecule type" value="Genomic_DNA"/>
</dbReference>
<dbReference type="InterPro" id="IPR013022">
    <property type="entry name" value="Xyl_isomerase-like_TIM-brl"/>
</dbReference>
<dbReference type="AlphaFoldDB" id="A0A1B1Z8Z4"/>
<evidence type="ECO:0000313" key="3">
    <source>
        <dbReference type="Proteomes" id="UP000077412"/>
    </source>
</evidence>
<dbReference type="PANTHER" id="PTHR12110:SF21">
    <property type="entry name" value="XYLOSE ISOMERASE-LIKE TIM BARREL DOMAIN-CONTAINING PROTEIN"/>
    <property type="match status" value="1"/>
</dbReference>
<accession>A0A1B1Z8Z4</accession>
<keyword evidence="2" id="KW-0413">Isomerase</keyword>
<reference evidence="2 3" key="1">
    <citation type="submission" date="2016-08" db="EMBL/GenBank/DDBJ databases">
        <title>Complete genome sequence of Fictibacillus arsenicus G25-54, a strain with toxicity to nematodes and a potential arsenic-resistance activity.</title>
        <authorList>
            <person name="Zheng Z."/>
        </authorList>
    </citation>
    <scope>NUCLEOTIDE SEQUENCE [LARGE SCALE GENOMIC DNA]</scope>
    <source>
        <strain evidence="2 3">G25-54</strain>
    </source>
</reference>
<organism evidence="2 3">
    <name type="scientific">Fictibacillus arsenicus</name>
    <dbReference type="NCBI Taxonomy" id="255247"/>
    <lineage>
        <taxon>Bacteria</taxon>
        <taxon>Bacillati</taxon>
        <taxon>Bacillota</taxon>
        <taxon>Bacilli</taxon>
        <taxon>Bacillales</taxon>
        <taxon>Fictibacillaceae</taxon>
        <taxon>Fictibacillus</taxon>
    </lineage>
</organism>
<dbReference type="Gene3D" id="3.20.20.150">
    <property type="entry name" value="Divalent-metal-dependent TIM barrel enzymes"/>
    <property type="match status" value="1"/>
</dbReference>
<dbReference type="Pfam" id="PF01261">
    <property type="entry name" value="AP_endonuc_2"/>
    <property type="match status" value="1"/>
</dbReference>
<dbReference type="RefSeq" id="WP_066293255.1">
    <property type="nucleotide sequence ID" value="NZ_CP016761.1"/>
</dbReference>
<dbReference type="GO" id="GO:0016853">
    <property type="term" value="F:isomerase activity"/>
    <property type="evidence" value="ECO:0007669"/>
    <property type="project" value="UniProtKB-KW"/>
</dbReference>
<dbReference type="PANTHER" id="PTHR12110">
    <property type="entry name" value="HYDROXYPYRUVATE ISOMERASE"/>
    <property type="match status" value="1"/>
</dbReference>
<proteinExistence type="predicted"/>
<evidence type="ECO:0000313" key="2">
    <source>
        <dbReference type="EMBL" id="ANX13861.1"/>
    </source>
</evidence>